<reference evidence="1 2" key="1">
    <citation type="submission" date="2020-07" db="EMBL/GenBank/DDBJ databases">
        <authorList>
            <person name="Feng X."/>
        </authorList>
    </citation>
    <scope>NUCLEOTIDE SEQUENCE [LARGE SCALE GENOMIC DNA]</scope>
    <source>
        <strain evidence="1 2">JCM31066</strain>
    </source>
</reference>
<dbReference type="AlphaFoldDB" id="A0A842H974"/>
<gene>
    <name evidence="1" type="ORF">H5P28_01690</name>
</gene>
<dbReference type="CDD" id="cd01427">
    <property type="entry name" value="HAD_like"/>
    <property type="match status" value="1"/>
</dbReference>
<proteinExistence type="predicted"/>
<dbReference type="EMBL" id="JACHVB010000012">
    <property type="protein sequence ID" value="MBC2592962.1"/>
    <property type="molecule type" value="Genomic_DNA"/>
</dbReference>
<dbReference type="Gene3D" id="3.40.50.1000">
    <property type="entry name" value="HAD superfamily/HAD-like"/>
    <property type="match status" value="1"/>
</dbReference>
<dbReference type="Proteomes" id="UP000546464">
    <property type="component" value="Unassembled WGS sequence"/>
</dbReference>
<organism evidence="1 2">
    <name type="scientific">Ruficoccus amylovorans</name>
    <dbReference type="NCBI Taxonomy" id="1804625"/>
    <lineage>
        <taxon>Bacteria</taxon>
        <taxon>Pseudomonadati</taxon>
        <taxon>Verrucomicrobiota</taxon>
        <taxon>Opitutia</taxon>
        <taxon>Puniceicoccales</taxon>
        <taxon>Cerasicoccaceae</taxon>
        <taxon>Ruficoccus</taxon>
    </lineage>
</organism>
<evidence type="ECO:0008006" key="3">
    <source>
        <dbReference type="Google" id="ProtNLM"/>
    </source>
</evidence>
<evidence type="ECO:0000313" key="1">
    <source>
        <dbReference type="EMBL" id="MBC2592962.1"/>
    </source>
</evidence>
<dbReference type="RefSeq" id="WP_185673967.1">
    <property type="nucleotide sequence ID" value="NZ_JACHVB010000012.1"/>
</dbReference>
<protein>
    <recommendedName>
        <fullName evidence="3">Polynucleotide kinase</fullName>
    </recommendedName>
</protein>
<accession>A0A842H974</accession>
<dbReference type="InterPro" id="IPR036412">
    <property type="entry name" value="HAD-like_sf"/>
</dbReference>
<evidence type="ECO:0000313" key="2">
    <source>
        <dbReference type="Proteomes" id="UP000546464"/>
    </source>
</evidence>
<keyword evidence="2" id="KW-1185">Reference proteome</keyword>
<comment type="caution">
    <text evidence="1">The sequence shown here is derived from an EMBL/GenBank/DDBJ whole genome shotgun (WGS) entry which is preliminary data.</text>
</comment>
<name>A0A842H974_9BACT</name>
<dbReference type="InterPro" id="IPR023214">
    <property type="entry name" value="HAD_sf"/>
</dbReference>
<sequence length="163" mass="18368">MKSILQRLTGHAAKVEASLASTEVIPPLTEKAWIGVDLDGTLARFKSWKGLKHVGRPIPLMLARIHRWRAAGYQVKIVTARATLPESLPPIEKWLRKQGLEGLEITNRVDMDMVELWDDRAVHIQPNSGRLSRSPSVLARPRAPLLEEAFPQENRPRLSFLTS</sequence>
<dbReference type="SUPFAM" id="SSF56784">
    <property type="entry name" value="HAD-like"/>
    <property type="match status" value="1"/>
</dbReference>